<feature type="region of interest" description="Disordered" evidence="6">
    <location>
        <begin position="22"/>
        <end position="50"/>
    </location>
</feature>
<feature type="signal peptide" evidence="7">
    <location>
        <begin position="1"/>
        <end position="20"/>
    </location>
</feature>
<dbReference type="SUPFAM" id="SSF53474">
    <property type="entry name" value="alpha/beta-Hydrolases"/>
    <property type="match status" value="1"/>
</dbReference>
<reference evidence="8" key="1">
    <citation type="submission" date="2021-01" db="EMBL/GenBank/DDBJ databases">
        <title>Modified the classification status of verrucomicrobia.</title>
        <authorList>
            <person name="Feng X."/>
        </authorList>
    </citation>
    <scope>NUCLEOTIDE SEQUENCE</scope>
    <source>
        <strain evidence="8">JCM 18052</strain>
    </source>
</reference>
<keyword evidence="9" id="KW-1185">Reference proteome</keyword>
<dbReference type="GO" id="GO:0006508">
    <property type="term" value="P:proteolysis"/>
    <property type="evidence" value="ECO:0007669"/>
    <property type="project" value="UniProtKB-KW"/>
</dbReference>
<protein>
    <submittedName>
        <fullName evidence="8">Peptidase S10</fullName>
    </submittedName>
</protein>
<evidence type="ECO:0000256" key="2">
    <source>
        <dbReference type="ARBA" id="ARBA00022670"/>
    </source>
</evidence>
<organism evidence="8 9">
    <name type="scientific">Luteolibacter yonseiensis</name>
    <dbReference type="NCBI Taxonomy" id="1144680"/>
    <lineage>
        <taxon>Bacteria</taxon>
        <taxon>Pseudomonadati</taxon>
        <taxon>Verrucomicrobiota</taxon>
        <taxon>Verrucomicrobiia</taxon>
        <taxon>Verrucomicrobiales</taxon>
        <taxon>Verrucomicrobiaceae</taxon>
        <taxon>Luteolibacter</taxon>
    </lineage>
</organism>
<gene>
    <name evidence="8" type="ORF">JIN84_18595</name>
</gene>
<dbReference type="PROSITE" id="PS00131">
    <property type="entry name" value="CARBOXYPEPT_SER_SER"/>
    <property type="match status" value="1"/>
</dbReference>
<evidence type="ECO:0000256" key="3">
    <source>
        <dbReference type="ARBA" id="ARBA00022729"/>
    </source>
</evidence>
<dbReference type="AlphaFoldDB" id="A0A934R8X4"/>
<dbReference type="EMBL" id="JAENIK010000012">
    <property type="protein sequence ID" value="MBK1817635.1"/>
    <property type="molecule type" value="Genomic_DNA"/>
</dbReference>
<dbReference type="PANTHER" id="PTHR11802:SF3">
    <property type="entry name" value="RETINOID-INDUCIBLE SERINE CARBOXYPEPTIDASE"/>
    <property type="match status" value="1"/>
</dbReference>
<keyword evidence="5" id="KW-0325">Glycoprotein</keyword>
<feature type="chain" id="PRO_5037367831" evidence="7">
    <location>
        <begin position="21"/>
        <end position="500"/>
    </location>
</feature>
<dbReference type="GO" id="GO:0004185">
    <property type="term" value="F:serine-type carboxypeptidase activity"/>
    <property type="evidence" value="ECO:0007669"/>
    <property type="project" value="InterPro"/>
</dbReference>
<dbReference type="Pfam" id="PF00450">
    <property type="entry name" value="Peptidase_S10"/>
    <property type="match status" value="1"/>
</dbReference>
<sequence>MRRFILPVCCSLSLIASVAAEPEKSNDAKKDDAPAKAAEPTTRESSVTIDGKKVPYKVTTGKLQLKADDGKPRASIFHVSYERTDSNDPTTRPVMFAFNGGPGSSAVWLHIGVLGPKIVKLTGDGTQPPSPPVHLTENPLSILDVCDLVFIDPVSTGYSRAEKDVQPGDFHGLDEDIQSVGDFIRRWVSEHERWASPKYLLGESYGGIRAAGLSHHLQNRYGMSLNGVVMLSTLLDFSTLQPAQGNDLAYQVFLPSLVGTAHFHKKITGDRDQLVKDSTAFAFGEYAAALLKGSDLDPATRDAVAAKLEKFTGVGAAIWIQHDLRLDSTSFRSELLRSEGKVVGRFDARVAWDTTDKAASTPEYDPSYSLAYGAFATAMMDYLGRDLGYKEEQPYEILTSKVQPWKWNTSNSVVNLSGRLATAMRDNPKLRVLVMGGYTDLATPPTGVAYSVRHMLNLPENARKNISTTYYDGGHMFYLNPPDLIKCRKDIVNFIQAPTP</sequence>
<name>A0A934R8X4_9BACT</name>
<evidence type="ECO:0000256" key="1">
    <source>
        <dbReference type="ARBA" id="ARBA00022645"/>
    </source>
</evidence>
<keyword evidence="1" id="KW-0121">Carboxypeptidase</keyword>
<evidence type="ECO:0000256" key="7">
    <source>
        <dbReference type="SAM" id="SignalP"/>
    </source>
</evidence>
<keyword evidence="4" id="KW-0378">Hydrolase</keyword>
<evidence type="ECO:0000313" key="8">
    <source>
        <dbReference type="EMBL" id="MBK1817635.1"/>
    </source>
</evidence>
<dbReference type="PANTHER" id="PTHR11802">
    <property type="entry name" value="SERINE PROTEASE FAMILY S10 SERINE CARBOXYPEPTIDASE"/>
    <property type="match status" value="1"/>
</dbReference>
<dbReference type="InterPro" id="IPR001563">
    <property type="entry name" value="Peptidase_S10"/>
</dbReference>
<proteinExistence type="predicted"/>
<evidence type="ECO:0000256" key="6">
    <source>
        <dbReference type="SAM" id="MobiDB-lite"/>
    </source>
</evidence>
<evidence type="ECO:0000313" key="9">
    <source>
        <dbReference type="Proteomes" id="UP000600139"/>
    </source>
</evidence>
<comment type="caution">
    <text evidence="8">The sequence shown here is derived from an EMBL/GenBank/DDBJ whole genome shotgun (WGS) entry which is preliminary data.</text>
</comment>
<dbReference type="Gene3D" id="3.40.50.1820">
    <property type="entry name" value="alpha/beta hydrolase"/>
    <property type="match status" value="1"/>
</dbReference>
<dbReference type="InterPro" id="IPR029058">
    <property type="entry name" value="AB_hydrolase_fold"/>
</dbReference>
<dbReference type="RefSeq" id="WP_200352570.1">
    <property type="nucleotide sequence ID" value="NZ_BAABHZ010000001.1"/>
</dbReference>
<accession>A0A934R8X4</accession>
<evidence type="ECO:0000256" key="4">
    <source>
        <dbReference type="ARBA" id="ARBA00022801"/>
    </source>
</evidence>
<dbReference type="InterPro" id="IPR018202">
    <property type="entry name" value="Ser_caboxypep_ser_AS"/>
</dbReference>
<keyword evidence="2" id="KW-0645">Protease</keyword>
<dbReference type="Proteomes" id="UP000600139">
    <property type="component" value="Unassembled WGS sequence"/>
</dbReference>
<evidence type="ECO:0000256" key="5">
    <source>
        <dbReference type="ARBA" id="ARBA00023180"/>
    </source>
</evidence>
<keyword evidence="3 7" id="KW-0732">Signal</keyword>
<feature type="compositionally biased region" description="Basic and acidic residues" evidence="6">
    <location>
        <begin position="22"/>
        <end position="34"/>
    </location>
</feature>